<sequence>MQHTPNSSKPAAQLRLAALTLIAAAALAACGGGGGNPGAVGPNNPGGTSGTSPGGGSVTAGVKVTATLVDGAGNAVASLSGGQSATLRATVLQPDGKPAVGAIVSFATSAPGLVAFTPDTATALTDANGVAVVTVKPASYTASGAAALSATSVVEGKTGTAGLNIAVGAAPLTVGTLSFNPEQKTALPAFNTVALHIPITSAGQPATVATGLSLTSLCVGDGTATLVPGAMSNGVQVATYTNNGCTRGRDTITAAIGSSSQSISLDVSAANIGSIGFASSNLSGTSIVLKGSGGQGRSESAQLTFRVVDQQNNGLAGVDVDFTATTYTGGLSVSPTRATTDANGNVTTMVSSGTIPTPVRVMATATRNGNTITGLSDALTVSTGLPIQRWMSMSAEHYNIEGGEYDGETVGITVRLADQYGNPVSDGTAVNFVTEGGAVGSSAQGGCTTTGGGCSVDLVTQDFRPANGRVTVLAYVQGIENFVDLNGDGQYSCSGYAGAPGSYRPLVDACPGGGEPFPAAPELGDMGDPFLDTNENGIYEPAKGDRPFPFNHANYVAAGDGKWGLNYLRKSIVVVFSGSTAKITQFCQGAVCDTTPRTNGAVIPVTGAAGANCALQNLSVRLADGNGNPLPYGTTVTVPAANKVAVGAVSPGTINSTVDAGGTVHLMTVTPEAACAAGDFTLQVKTPKGNITEFKFTAN</sequence>
<dbReference type="InterPro" id="IPR008964">
    <property type="entry name" value="Invasin/intimin_cell_adhesion"/>
</dbReference>
<evidence type="ECO:0000313" key="2">
    <source>
        <dbReference type="EMBL" id="MFC3460681.1"/>
    </source>
</evidence>
<organism evidence="2 3">
    <name type="scientific">Massilia haematophila</name>
    <dbReference type="NCBI Taxonomy" id="457923"/>
    <lineage>
        <taxon>Bacteria</taxon>
        <taxon>Pseudomonadati</taxon>
        <taxon>Pseudomonadota</taxon>
        <taxon>Betaproteobacteria</taxon>
        <taxon>Burkholderiales</taxon>
        <taxon>Oxalobacteraceae</taxon>
        <taxon>Telluria group</taxon>
        <taxon>Massilia</taxon>
    </lineage>
</organism>
<comment type="caution">
    <text evidence="2">The sequence shown here is derived from an EMBL/GenBank/DDBJ whole genome shotgun (WGS) entry which is preliminary data.</text>
</comment>
<dbReference type="InterPro" id="IPR013783">
    <property type="entry name" value="Ig-like_fold"/>
</dbReference>
<dbReference type="SUPFAM" id="SSF49373">
    <property type="entry name" value="Invasin/intimin cell-adhesion fragments"/>
    <property type="match status" value="2"/>
</dbReference>
<name>A0ABV7PT08_9BURK</name>
<evidence type="ECO:0000256" key="1">
    <source>
        <dbReference type="SAM" id="SignalP"/>
    </source>
</evidence>
<accession>A0ABV7PT08</accession>
<feature type="chain" id="PRO_5046398441" description="Big-1 domain-containing protein" evidence="1">
    <location>
        <begin position="29"/>
        <end position="699"/>
    </location>
</feature>
<keyword evidence="1" id="KW-0732">Signal</keyword>
<gene>
    <name evidence="2" type="ORF">ACFOPH_20875</name>
</gene>
<keyword evidence="3" id="KW-1185">Reference proteome</keyword>
<evidence type="ECO:0008006" key="4">
    <source>
        <dbReference type="Google" id="ProtNLM"/>
    </source>
</evidence>
<dbReference type="Proteomes" id="UP001595665">
    <property type="component" value="Unassembled WGS sequence"/>
</dbReference>
<dbReference type="RefSeq" id="WP_379737131.1">
    <property type="nucleotide sequence ID" value="NZ_JBHRVV010000001.1"/>
</dbReference>
<feature type="signal peptide" evidence="1">
    <location>
        <begin position="1"/>
        <end position="28"/>
    </location>
</feature>
<evidence type="ECO:0000313" key="3">
    <source>
        <dbReference type="Proteomes" id="UP001595665"/>
    </source>
</evidence>
<dbReference type="EMBL" id="JBHRVV010000001">
    <property type="protein sequence ID" value="MFC3460681.1"/>
    <property type="molecule type" value="Genomic_DNA"/>
</dbReference>
<proteinExistence type="predicted"/>
<reference evidence="3" key="1">
    <citation type="journal article" date="2019" name="Int. J. Syst. Evol. Microbiol.">
        <title>The Global Catalogue of Microorganisms (GCM) 10K type strain sequencing project: providing services to taxonomists for standard genome sequencing and annotation.</title>
        <authorList>
            <consortium name="The Broad Institute Genomics Platform"/>
            <consortium name="The Broad Institute Genome Sequencing Center for Infectious Disease"/>
            <person name="Wu L."/>
            <person name="Ma J."/>
        </authorList>
    </citation>
    <scope>NUCLEOTIDE SEQUENCE [LARGE SCALE GENOMIC DNA]</scope>
    <source>
        <strain evidence="3">CCM 7480</strain>
    </source>
</reference>
<dbReference type="Gene3D" id="2.60.40.10">
    <property type="entry name" value="Immunoglobulins"/>
    <property type="match status" value="3"/>
</dbReference>
<protein>
    <recommendedName>
        <fullName evidence="4">Big-1 domain-containing protein</fullName>
    </recommendedName>
</protein>